<dbReference type="Pfam" id="PF00326">
    <property type="entry name" value="Peptidase_S9"/>
    <property type="match status" value="1"/>
</dbReference>
<keyword evidence="1" id="KW-0378">Hydrolase</keyword>
<proteinExistence type="predicted"/>
<evidence type="ECO:0000313" key="3">
    <source>
        <dbReference type="EMBL" id="KDO02783.1"/>
    </source>
</evidence>
<dbReference type="SUPFAM" id="SSF53474">
    <property type="entry name" value="alpha/beta-Hydrolases"/>
    <property type="match status" value="1"/>
</dbReference>
<dbReference type="InterPro" id="IPR001375">
    <property type="entry name" value="Peptidase_S9_cat"/>
</dbReference>
<dbReference type="InterPro" id="IPR029058">
    <property type="entry name" value="AB_hydrolase_fold"/>
</dbReference>
<reference evidence="3 4" key="1">
    <citation type="submission" date="2014-02" db="EMBL/GenBank/DDBJ databases">
        <title>Draft genome sequence of Rickettsia buchneri sp. nov. ISO7T.</title>
        <authorList>
            <person name="Felsheim R.F."/>
            <person name="Kurtti T.J."/>
            <person name="Munderloh U.G."/>
        </authorList>
    </citation>
    <scope>NUCLEOTIDE SEQUENCE [LARGE SCALE GENOMIC DNA]</scope>
    <source>
        <strain evidence="3 4">ISO7</strain>
    </source>
</reference>
<dbReference type="Gene3D" id="3.40.50.1820">
    <property type="entry name" value="alpha/beta hydrolase"/>
    <property type="match status" value="1"/>
</dbReference>
<feature type="domain" description="Peptidase S9 prolyl oligopeptidase catalytic" evidence="2">
    <location>
        <begin position="103"/>
        <end position="280"/>
    </location>
</feature>
<organism evidence="3 4">
    <name type="scientific">Rickettsia tamurae subsp. buchneri</name>
    <dbReference type="NCBI Taxonomy" id="1462938"/>
    <lineage>
        <taxon>Bacteria</taxon>
        <taxon>Pseudomonadati</taxon>
        <taxon>Pseudomonadota</taxon>
        <taxon>Alphaproteobacteria</taxon>
        <taxon>Rickettsiales</taxon>
        <taxon>Rickettsiaceae</taxon>
        <taxon>Rickettsieae</taxon>
        <taxon>Rickettsia</taxon>
        <taxon>spotted fever group</taxon>
    </lineage>
</organism>
<sequence length="286" mass="32688">MHRTVDDKTWFVMFYSDTRPTKCYKYDRKNKEVKHLFARYKALEQYSLSPMNPVIIKSRDGLDLVSYITFPKNTELNKQIYPKNPLPLVLLVHDGPDQRDKWGMNTNHKWLANRGYAVLSVNFRGSEGFGKRFLSSGYGEWGQKMQDDLIDAVNWAIKNKIAEPKKIAIMGVGYGGYAALAGLTFTPELFACSVDIAGPPNLATISNYFIQDARLDRLDKVKLSLLETAEKLYRYSPLTHVTNITKPLLVMQEAKDTRVPQAEPDQMVEAINKHNIPVIYTLYLTT</sequence>
<dbReference type="EMBL" id="JFKF01000110">
    <property type="protein sequence ID" value="KDO02783.1"/>
    <property type="molecule type" value="Genomic_DNA"/>
</dbReference>
<dbReference type="Proteomes" id="UP000027161">
    <property type="component" value="Unassembled WGS sequence"/>
</dbReference>
<dbReference type="PANTHER" id="PTHR42776">
    <property type="entry name" value="SERINE PEPTIDASE S9 FAMILY MEMBER"/>
    <property type="match status" value="1"/>
</dbReference>
<dbReference type="GO" id="GO:0006508">
    <property type="term" value="P:proteolysis"/>
    <property type="evidence" value="ECO:0007669"/>
    <property type="project" value="InterPro"/>
</dbReference>
<gene>
    <name evidence="3" type="ORF">REISMN_05100</name>
</gene>
<name>A0A8E1BZW6_9RICK</name>
<dbReference type="GO" id="GO:0004252">
    <property type="term" value="F:serine-type endopeptidase activity"/>
    <property type="evidence" value="ECO:0007669"/>
    <property type="project" value="TreeGrafter"/>
</dbReference>
<dbReference type="AlphaFoldDB" id="A0A8E1BZW6"/>
<comment type="caution">
    <text evidence="3">The sequence shown here is derived from an EMBL/GenBank/DDBJ whole genome shotgun (WGS) entry which is preliminary data.</text>
</comment>
<evidence type="ECO:0000259" key="2">
    <source>
        <dbReference type="Pfam" id="PF00326"/>
    </source>
</evidence>
<evidence type="ECO:0000256" key="1">
    <source>
        <dbReference type="ARBA" id="ARBA00022801"/>
    </source>
</evidence>
<protein>
    <submittedName>
        <fullName evidence="3">Prolyl oligopeptidase family protein</fullName>
    </submittedName>
</protein>
<dbReference type="RefSeq" id="WP_008580815.1">
    <property type="nucleotide sequence ID" value="NZ_CP113531.1"/>
</dbReference>
<keyword evidence="4" id="KW-1185">Reference proteome</keyword>
<accession>A0A8E1BZW6</accession>
<evidence type="ECO:0000313" key="4">
    <source>
        <dbReference type="Proteomes" id="UP000027161"/>
    </source>
</evidence>
<dbReference type="PANTHER" id="PTHR42776:SF27">
    <property type="entry name" value="DIPEPTIDYL PEPTIDASE FAMILY MEMBER 6"/>
    <property type="match status" value="1"/>
</dbReference>